<gene>
    <name evidence="3" type="ORF">SAMN05216323_11023</name>
</gene>
<evidence type="ECO:0000313" key="3">
    <source>
        <dbReference type="EMBL" id="SDD20342.1"/>
    </source>
</evidence>
<sequence>MFSEKTSKILIMFGIGLFLIGIVLFFWQNLRFDISQQIDSNKFSQFGDFVGGIIGSLLAFAGVILFYVALTEQREDIRINRDVLKTQVNALEQQIKEFELQREELELTREVFVDQSKTLKLQQFESTFFNSMTLLNNIIGNISYTVNNTPTYQRPGDEPAFPQPDRSKTYLGRDCFDFFYKDLKSEYTKLIADYSLKNIKQVYVPNSDFNIPKEVKNEFALAAWDNFFDYTHSDLGHYFRTIYNIVKFINDKKPENPKYYTNLLRSQFSTYEHLLLFYNCISEFGNEKFKPLIIEYSMLDNLASSELLDNEHREFYPEKAYE</sequence>
<keyword evidence="4" id="KW-1185">Reference proteome</keyword>
<keyword evidence="2" id="KW-1133">Transmembrane helix</keyword>
<keyword evidence="1" id="KW-0175">Coiled coil</keyword>
<evidence type="ECO:0000256" key="1">
    <source>
        <dbReference type="SAM" id="Coils"/>
    </source>
</evidence>
<protein>
    <submittedName>
        <fullName evidence="3">Putative phage abortive infection protein</fullName>
    </submittedName>
</protein>
<feature type="transmembrane region" description="Helical" evidence="2">
    <location>
        <begin position="9"/>
        <end position="29"/>
    </location>
</feature>
<accession>A0A1G6SU01</accession>
<name>A0A1G6SU01_9BACT</name>
<feature type="coiled-coil region" evidence="1">
    <location>
        <begin position="74"/>
        <end position="115"/>
    </location>
</feature>
<dbReference type="Proteomes" id="UP000199452">
    <property type="component" value="Unassembled WGS sequence"/>
</dbReference>
<reference evidence="3 4" key="1">
    <citation type="submission" date="2016-09" db="EMBL/GenBank/DDBJ databases">
        <authorList>
            <person name="Capua I."/>
            <person name="De Benedictis P."/>
            <person name="Joannis T."/>
            <person name="Lombin L.H."/>
            <person name="Cattoli G."/>
        </authorList>
    </citation>
    <scope>NUCLEOTIDE SEQUENCE [LARGE SCALE GENOMIC DNA]</scope>
    <source>
        <strain evidence="3 4">A7P-90m</strain>
    </source>
</reference>
<dbReference type="AlphaFoldDB" id="A0A1G6SU01"/>
<organism evidence="3 4">
    <name type="scientific">Williamwhitmania taraxaci</name>
    <dbReference type="NCBI Taxonomy" id="1640674"/>
    <lineage>
        <taxon>Bacteria</taxon>
        <taxon>Pseudomonadati</taxon>
        <taxon>Bacteroidota</taxon>
        <taxon>Bacteroidia</taxon>
        <taxon>Bacteroidales</taxon>
        <taxon>Williamwhitmaniaceae</taxon>
        <taxon>Williamwhitmania</taxon>
    </lineage>
</organism>
<dbReference type="EMBL" id="FMYP01000102">
    <property type="protein sequence ID" value="SDD20342.1"/>
    <property type="molecule type" value="Genomic_DNA"/>
</dbReference>
<evidence type="ECO:0000256" key="2">
    <source>
        <dbReference type="SAM" id="Phobius"/>
    </source>
</evidence>
<keyword evidence="2" id="KW-0472">Membrane</keyword>
<dbReference type="STRING" id="1640674.SAMN05216323_11023"/>
<evidence type="ECO:0000313" key="4">
    <source>
        <dbReference type="Proteomes" id="UP000199452"/>
    </source>
</evidence>
<dbReference type="Pfam" id="PF16872">
    <property type="entry name" value="putAbiC"/>
    <property type="match status" value="1"/>
</dbReference>
<proteinExistence type="predicted"/>
<dbReference type="InterPro" id="IPR031709">
    <property type="entry name" value="PutAbiC"/>
</dbReference>
<keyword evidence="2" id="KW-0812">Transmembrane</keyword>
<feature type="transmembrane region" description="Helical" evidence="2">
    <location>
        <begin position="49"/>
        <end position="70"/>
    </location>
</feature>